<dbReference type="Pfam" id="PF03780">
    <property type="entry name" value="Asp23"/>
    <property type="match status" value="1"/>
</dbReference>
<accession>A0A4R8LNT6</accession>
<dbReference type="AlphaFoldDB" id="A0A4R8LNT6"/>
<dbReference type="Proteomes" id="UP000294581">
    <property type="component" value="Unassembled WGS sequence"/>
</dbReference>
<comment type="similarity">
    <text evidence="1">Belongs to the asp23 family.</text>
</comment>
<evidence type="ECO:0000313" key="2">
    <source>
        <dbReference type="EMBL" id="TDY46609.1"/>
    </source>
</evidence>
<evidence type="ECO:0000256" key="1">
    <source>
        <dbReference type="ARBA" id="ARBA00005721"/>
    </source>
</evidence>
<keyword evidence="3" id="KW-1185">Reference proteome</keyword>
<proteinExistence type="inferred from homology"/>
<organism evidence="2 3">
    <name type="scientific">Alicyclobacillus sacchari</name>
    <dbReference type="NCBI Taxonomy" id="392010"/>
    <lineage>
        <taxon>Bacteria</taxon>
        <taxon>Bacillati</taxon>
        <taxon>Bacillota</taxon>
        <taxon>Bacilli</taxon>
        <taxon>Bacillales</taxon>
        <taxon>Alicyclobacillaceae</taxon>
        <taxon>Alicyclobacillus</taxon>
    </lineage>
</organism>
<dbReference type="PANTHER" id="PTHR34297">
    <property type="entry name" value="HYPOTHETICAL CYTOSOLIC PROTEIN-RELATED"/>
    <property type="match status" value="1"/>
</dbReference>
<dbReference type="EMBL" id="SORF01000006">
    <property type="protein sequence ID" value="TDY46609.1"/>
    <property type="molecule type" value="Genomic_DNA"/>
</dbReference>
<dbReference type="PANTHER" id="PTHR34297:SF2">
    <property type="entry name" value="ASP23_GLS24 FAMILY ENVELOPE STRESS RESPONSE PROTEIN"/>
    <property type="match status" value="1"/>
</dbReference>
<gene>
    <name evidence="2" type="ORF">C7445_10635</name>
</gene>
<protein>
    <submittedName>
        <fullName evidence="2">Putative alkaline shock family protein YloU</fullName>
    </submittedName>
</protein>
<comment type="caution">
    <text evidence="2">The sequence shown here is derived from an EMBL/GenBank/DDBJ whole genome shotgun (WGS) entry which is preliminary data.</text>
</comment>
<sequence>MPKTFETQYGTIAVSEDVIATTAGLAAIECDGLAGMASRRQVVDRLTEVFGRENPGRGVEVRIAGNDDVHVELFIIVQYGVNIYETAQRVRQKVEYVLAETVGIEVPNIQIYVQGVKF</sequence>
<dbReference type="InterPro" id="IPR005531">
    <property type="entry name" value="Asp23"/>
</dbReference>
<reference evidence="2 3" key="1">
    <citation type="submission" date="2019-03" db="EMBL/GenBank/DDBJ databases">
        <title>Genomic Encyclopedia of Type Strains, Phase IV (KMG-IV): sequencing the most valuable type-strain genomes for metagenomic binning, comparative biology and taxonomic classification.</title>
        <authorList>
            <person name="Goeker M."/>
        </authorList>
    </citation>
    <scope>NUCLEOTIDE SEQUENCE [LARGE SCALE GENOMIC DNA]</scope>
    <source>
        <strain evidence="2 3">DSM 17974</strain>
    </source>
</reference>
<evidence type="ECO:0000313" key="3">
    <source>
        <dbReference type="Proteomes" id="UP000294581"/>
    </source>
</evidence>
<name>A0A4R8LNT6_9BACL</name>
<dbReference type="OrthoDB" id="9791482at2"/>
<dbReference type="RefSeq" id="WP_134159482.1">
    <property type="nucleotide sequence ID" value="NZ_BSUS01000001.1"/>
</dbReference>